<accession>A0AAV4R2G0</accession>
<dbReference type="Proteomes" id="UP001054945">
    <property type="component" value="Unassembled WGS sequence"/>
</dbReference>
<organism evidence="1 2">
    <name type="scientific">Caerostris extrusa</name>
    <name type="common">Bark spider</name>
    <name type="synonym">Caerostris bankana</name>
    <dbReference type="NCBI Taxonomy" id="172846"/>
    <lineage>
        <taxon>Eukaryota</taxon>
        <taxon>Metazoa</taxon>
        <taxon>Ecdysozoa</taxon>
        <taxon>Arthropoda</taxon>
        <taxon>Chelicerata</taxon>
        <taxon>Arachnida</taxon>
        <taxon>Araneae</taxon>
        <taxon>Araneomorphae</taxon>
        <taxon>Entelegynae</taxon>
        <taxon>Araneoidea</taxon>
        <taxon>Araneidae</taxon>
        <taxon>Caerostris</taxon>
    </lineage>
</organism>
<protein>
    <submittedName>
        <fullName evidence="1">Uncharacterized protein</fullName>
    </submittedName>
</protein>
<evidence type="ECO:0000313" key="2">
    <source>
        <dbReference type="Proteomes" id="UP001054945"/>
    </source>
</evidence>
<comment type="caution">
    <text evidence="1">The sequence shown here is derived from an EMBL/GenBank/DDBJ whole genome shotgun (WGS) entry which is preliminary data.</text>
</comment>
<reference evidence="1 2" key="1">
    <citation type="submission" date="2021-06" db="EMBL/GenBank/DDBJ databases">
        <title>Caerostris extrusa draft genome.</title>
        <authorList>
            <person name="Kono N."/>
            <person name="Arakawa K."/>
        </authorList>
    </citation>
    <scope>NUCLEOTIDE SEQUENCE [LARGE SCALE GENOMIC DNA]</scope>
</reference>
<keyword evidence="2" id="KW-1185">Reference proteome</keyword>
<gene>
    <name evidence="1" type="ORF">CEXT_803251</name>
</gene>
<evidence type="ECO:0000313" key="1">
    <source>
        <dbReference type="EMBL" id="GIY14567.1"/>
    </source>
</evidence>
<proteinExistence type="predicted"/>
<dbReference type="AlphaFoldDB" id="A0AAV4R2G0"/>
<sequence length="109" mass="12612">MLQAGEAGREFILRKELEFAITFTLLGIDGNFSLLIHTFWGRCPNGVHQLRLSLLAPSCHSPAWRENSFIWDVFHGRLGQFSEKRSNYVIGALHLDIFPFFFRNHTDFS</sequence>
<name>A0AAV4R2G0_CAEEX</name>
<dbReference type="EMBL" id="BPLR01007105">
    <property type="protein sequence ID" value="GIY14567.1"/>
    <property type="molecule type" value="Genomic_DNA"/>
</dbReference>